<evidence type="ECO:0000313" key="3">
    <source>
        <dbReference type="Proteomes" id="UP001186944"/>
    </source>
</evidence>
<gene>
    <name evidence="2" type="ORF">FSP39_017627</name>
</gene>
<evidence type="ECO:0000313" key="2">
    <source>
        <dbReference type="EMBL" id="KAK3084696.1"/>
    </source>
</evidence>
<feature type="compositionally biased region" description="Basic residues" evidence="1">
    <location>
        <begin position="45"/>
        <end position="64"/>
    </location>
</feature>
<evidence type="ECO:0000256" key="1">
    <source>
        <dbReference type="SAM" id="MobiDB-lite"/>
    </source>
</evidence>
<dbReference type="AlphaFoldDB" id="A0AA89BJJ9"/>
<organism evidence="2 3">
    <name type="scientific">Pinctada imbricata</name>
    <name type="common">Atlantic pearl-oyster</name>
    <name type="synonym">Pinctada martensii</name>
    <dbReference type="NCBI Taxonomy" id="66713"/>
    <lineage>
        <taxon>Eukaryota</taxon>
        <taxon>Metazoa</taxon>
        <taxon>Spiralia</taxon>
        <taxon>Lophotrochozoa</taxon>
        <taxon>Mollusca</taxon>
        <taxon>Bivalvia</taxon>
        <taxon>Autobranchia</taxon>
        <taxon>Pteriomorphia</taxon>
        <taxon>Pterioida</taxon>
        <taxon>Pterioidea</taxon>
        <taxon>Pteriidae</taxon>
        <taxon>Pinctada</taxon>
    </lineage>
</organism>
<name>A0AA89BJJ9_PINIB</name>
<protein>
    <submittedName>
        <fullName evidence="2">Uncharacterized protein</fullName>
    </submittedName>
</protein>
<dbReference type="EMBL" id="VSWD01000013">
    <property type="protein sequence ID" value="KAK3084696.1"/>
    <property type="molecule type" value="Genomic_DNA"/>
</dbReference>
<dbReference type="Proteomes" id="UP001186944">
    <property type="component" value="Unassembled WGS sequence"/>
</dbReference>
<accession>A0AA89BJJ9</accession>
<sequence>MLPKLQAFYHTALLPELASPREGKCPGIREPGIWFVPPVKEKQGRCKKRKIQTAGNPRRRKRASKRCETSDSDSADTNTPGPALSHHRRTRQRPTKFLGRSINHEWVVDEDSQKKEWYKGTAISLLSGIDGAANALYEVLYEGQDGAYEIDHLVQDYQAGSVQFCDI</sequence>
<reference evidence="2" key="1">
    <citation type="submission" date="2019-08" db="EMBL/GenBank/DDBJ databases">
        <title>The improved chromosome-level genome for the pearl oyster Pinctada fucata martensii using PacBio sequencing and Hi-C.</title>
        <authorList>
            <person name="Zheng Z."/>
        </authorList>
    </citation>
    <scope>NUCLEOTIDE SEQUENCE</scope>
    <source>
        <strain evidence="2">ZZ-2019</strain>
        <tissue evidence="2">Adductor muscle</tissue>
    </source>
</reference>
<comment type="caution">
    <text evidence="2">The sequence shown here is derived from an EMBL/GenBank/DDBJ whole genome shotgun (WGS) entry which is preliminary data.</text>
</comment>
<feature type="region of interest" description="Disordered" evidence="1">
    <location>
        <begin position="45"/>
        <end position="94"/>
    </location>
</feature>
<feature type="compositionally biased region" description="Basic residues" evidence="1">
    <location>
        <begin position="85"/>
        <end position="94"/>
    </location>
</feature>
<keyword evidence="3" id="KW-1185">Reference proteome</keyword>
<proteinExistence type="predicted"/>